<dbReference type="AlphaFoldDB" id="A0AA35CKU9"/>
<dbReference type="Pfam" id="PF01402">
    <property type="entry name" value="RHH_1"/>
    <property type="match status" value="1"/>
</dbReference>
<dbReference type="EMBL" id="AP025628">
    <property type="protein sequence ID" value="BDG60384.1"/>
    <property type="molecule type" value="Genomic_DNA"/>
</dbReference>
<dbReference type="KEGG" id="cmic:caldi_14740"/>
<dbReference type="Proteomes" id="UP001163687">
    <property type="component" value="Chromosome"/>
</dbReference>
<gene>
    <name evidence="2" type="ORF">caldi_14740</name>
</gene>
<name>A0AA35CKU9_9FIRM</name>
<accession>A0AA35CKU9</accession>
<sequence length="79" mass="9253">MRTTIDLPNDKRARLAALAARRGLRGFSQLINEALDRYLEDEERRQTMVQEILALRGVLSAEEAGEAERRIREAWSRWR</sequence>
<reference evidence="2" key="1">
    <citation type="submission" date="2022-03" db="EMBL/GenBank/DDBJ databases">
        <title>Complete genome sequence of Caldinitratiruptor microaerophilus.</title>
        <authorList>
            <person name="Mukaiyama R."/>
            <person name="Nishiyama T."/>
            <person name="Ueda K."/>
        </authorList>
    </citation>
    <scope>NUCLEOTIDE SEQUENCE</scope>
    <source>
        <strain evidence="2">JCM 16183</strain>
    </source>
</reference>
<organism evidence="2 3">
    <name type="scientific">Caldinitratiruptor microaerophilus</name>
    <dbReference type="NCBI Taxonomy" id="671077"/>
    <lineage>
        <taxon>Bacteria</taxon>
        <taxon>Bacillati</taxon>
        <taxon>Bacillota</taxon>
        <taxon>Clostridia</taxon>
        <taxon>Eubacteriales</taxon>
        <taxon>Symbiobacteriaceae</taxon>
        <taxon>Caldinitratiruptor</taxon>
    </lineage>
</organism>
<protein>
    <recommendedName>
        <fullName evidence="1">Ribbon-helix-helix protein CopG domain-containing protein</fullName>
    </recommendedName>
</protein>
<dbReference type="RefSeq" id="WP_264844411.1">
    <property type="nucleotide sequence ID" value="NZ_AP025628.1"/>
</dbReference>
<evidence type="ECO:0000313" key="2">
    <source>
        <dbReference type="EMBL" id="BDG60384.1"/>
    </source>
</evidence>
<proteinExistence type="predicted"/>
<dbReference type="InterPro" id="IPR002145">
    <property type="entry name" value="CopG"/>
</dbReference>
<keyword evidence="3" id="KW-1185">Reference proteome</keyword>
<feature type="domain" description="Ribbon-helix-helix protein CopG" evidence="1">
    <location>
        <begin position="1"/>
        <end position="42"/>
    </location>
</feature>
<evidence type="ECO:0000259" key="1">
    <source>
        <dbReference type="Pfam" id="PF01402"/>
    </source>
</evidence>
<evidence type="ECO:0000313" key="3">
    <source>
        <dbReference type="Proteomes" id="UP001163687"/>
    </source>
</evidence>